<feature type="binding site" evidence="9">
    <location>
        <begin position="242"/>
        <end position="249"/>
    </location>
    <ligand>
        <name>ATP</name>
        <dbReference type="ChEBI" id="CHEBI:30616"/>
    </ligand>
</feature>
<dbReference type="PROSITE" id="PS51198">
    <property type="entry name" value="UVRD_HELICASE_ATP_BIND"/>
    <property type="match status" value="1"/>
</dbReference>
<sequence>MGAIEIFKGYLNRVNLYIYSAKIKKHIRQLEKDIFEINGRINKIERSPTLVSENYFINYLNDHQRMMDYVKSENVYSFDNAIQQRIMNVPRDNWPASYRRLELVYNQQSEKYLYKLDELKSQINKTNQKLKAYYDGIVSCLVEIERMKKNYISYSLYTGMLDKYRYIYSYFKDAETDNEKVQEFLVIYSSCNEDNVKKWNEEFVTREMAEEKDFFSDIDGKELDKQQKWAVIIDEDANLIIAGAGSGKTLTISGKVKYLVEKKRVSPNDILLVSFTKKAAKEMEERIKERLNINVDVKTFHKIGIGIITAYSDNKPDVESDPKKIIKDYFNQEFYDNPEQLKRMIEFFGYYLHIPKDLEEFNNLGECYDYHKHLDFETLKSKYEDKNYINENTEKLKQNLTTISGEKVKSLEEVMIANFLFLNGVEYEYEKDYEYVTSDQFHRQYKPDFYLPEYDIYIEHFGITKDNRTPWLSEIDEIKYIKSMEWKRELHNEKETNLIETYSYLTKEGRLLETLRKKLLEQGVIFIEVDIIDISNKIYDTENGNHFGEFIKFVSSFINLFKSNGYDFDQFETFIKILDKGNSFFYNRTRLFLEITKPIYRYYQSQLKQHNLIDFNDMINRATSIVKAGEINFSYKYIIIDEYQDISVSRYKLIQEIRDRTKAKVMCVGDDWQSIYRFAGSDLNLFTDFEKYFGRSELMKIEKTYRNSQELINVAGNFVMRNKKQIKKNLVSGKNNDQPLRIFGYTGENEKLSSLKHLIEQIVNDYGPKAQIMLLGRNNFDIKFVDENDDFDVKNTKDNIKVTYKKYPELDIFFLTAHRSKGLESDNVIIINTSNSLLGFPNRVADDPILSLVITSQDELELAEERRLFYVALTRTKNVTYVLTPDLKMSVFIKELIDTQGIEYEILQGNTTITNNPNCPKCVQGYLKIRVNGKTKKEFLGCSNYPNCEYRLNDTSVIHNKIECKSCKGYMVVRKSKRGPFYGCSNYPHCTQIMDIVEKKKLVR</sequence>
<evidence type="ECO:0000259" key="11">
    <source>
        <dbReference type="PROSITE" id="PS51198"/>
    </source>
</evidence>
<proteinExistence type="predicted"/>
<evidence type="ECO:0000256" key="2">
    <source>
        <dbReference type="ARBA" id="ARBA00022801"/>
    </source>
</evidence>
<dbReference type="GO" id="GO:0005524">
    <property type="term" value="F:ATP binding"/>
    <property type="evidence" value="ECO:0007669"/>
    <property type="project" value="UniProtKB-UniRule"/>
</dbReference>
<dbReference type="GO" id="GO:0016887">
    <property type="term" value="F:ATP hydrolysis activity"/>
    <property type="evidence" value="ECO:0007669"/>
    <property type="project" value="RHEA"/>
</dbReference>
<dbReference type="Gene3D" id="3.40.91.30">
    <property type="match status" value="1"/>
</dbReference>
<keyword evidence="5" id="KW-0413">Isomerase</keyword>
<accession>A0A1B1Z2H8</accession>
<evidence type="ECO:0000313" key="12">
    <source>
        <dbReference type="EMBL" id="ANX11667.1"/>
    </source>
</evidence>
<dbReference type="InterPro" id="IPR013498">
    <property type="entry name" value="Topo_IA_Znf"/>
</dbReference>
<dbReference type="Gene3D" id="3.30.65.10">
    <property type="entry name" value="Bacterial Topoisomerase I, domain 1"/>
    <property type="match status" value="2"/>
</dbReference>
<keyword evidence="2 9" id="KW-0378">Hydrolase</keyword>
<gene>
    <name evidence="12" type="ORF">ABE41_006575</name>
</gene>
<dbReference type="SUPFAM" id="SSF52540">
    <property type="entry name" value="P-loop containing nucleoside triphosphate hydrolases"/>
    <property type="match status" value="1"/>
</dbReference>
<dbReference type="InterPro" id="IPR000212">
    <property type="entry name" value="DNA_helicase_UvrD/REP"/>
</dbReference>
<dbReference type="PANTHER" id="PTHR11070">
    <property type="entry name" value="UVRD / RECB / PCRA DNA HELICASE FAMILY MEMBER"/>
    <property type="match status" value="1"/>
</dbReference>
<dbReference type="InterPro" id="IPR014016">
    <property type="entry name" value="UvrD-like_ATP-bd"/>
</dbReference>
<keyword evidence="3 9" id="KW-0347">Helicase</keyword>
<dbReference type="Gene3D" id="3.40.50.300">
    <property type="entry name" value="P-loop containing nucleotide triphosphate hydrolases"/>
    <property type="match status" value="3"/>
</dbReference>
<dbReference type="EC" id="5.6.2.4" evidence="7"/>
<dbReference type="InterPro" id="IPR027417">
    <property type="entry name" value="P-loop_NTPase"/>
</dbReference>
<keyword evidence="1 9" id="KW-0547">Nucleotide-binding</keyword>
<organism evidence="12 13">
    <name type="scientific">Fictibacillus arsenicus</name>
    <dbReference type="NCBI Taxonomy" id="255247"/>
    <lineage>
        <taxon>Bacteria</taxon>
        <taxon>Bacillati</taxon>
        <taxon>Bacillota</taxon>
        <taxon>Bacilli</taxon>
        <taxon>Bacillales</taxon>
        <taxon>Fictibacillaceae</taxon>
        <taxon>Fictibacillus</taxon>
    </lineage>
</organism>
<dbReference type="PANTHER" id="PTHR11070:SF63">
    <property type="entry name" value="DNA HELICASE IV"/>
    <property type="match status" value="1"/>
</dbReference>
<dbReference type="InterPro" id="IPR014017">
    <property type="entry name" value="DNA_helicase_UvrD-like_C"/>
</dbReference>
<dbReference type="GO" id="GO:0043138">
    <property type="term" value="F:3'-5' DNA helicase activity"/>
    <property type="evidence" value="ECO:0007669"/>
    <property type="project" value="UniProtKB-EC"/>
</dbReference>
<protein>
    <recommendedName>
        <fullName evidence="7">DNA 3'-5' helicase</fullName>
        <ecNumber evidence="7">5.6.2.4</ecNumber>
    </recommendedName>
</protein>
<evidence type="ECO:0000256" key="10">
    <source>
        <dbReference type="SAM" id="Coils"/>
    </source>
</evidence>
<evidence type="ECO:0000256" key="8">
    <source>
        <dbReference type="ARBA" id="ARBA00048988"/>
    </source>
</evidence>
<comment type="catalytic activity">
    <reaction evidence="6">
        <text>Couples ATP hydrolysis with the unwinding of duplex DNA by translocating in the 3'-5' direction.</text>
        <dbReference type="EC" id="5.6.2.4"/>
    </reaction>
</comment>
<keyword evidence="4 9" id="KW-0067">ATP-binding</keyword>
<evidence type="ECO:0000256" key="6">
    <source>
        <dbReference type="ARBA" id="ARBA00034617"/>
    </source>
</evidence>
<dbReference type="GO" id="GO:0005829">
    <property type="term" value="C:cytosol"/>
    <property type="evidence" value="ECO:0007669"/>
    <property type="project" value="TreeGrafter"/>
</dbReference>
<dbReference type="STRING" id="255247.ABE41_006575"/>
<dbReference type="GO" id="GO:0003677">
    <property type="term" value="F:DNA binding"/>
    <property type="evidence" value="ECO:0007669"/>
    <property type="project" value="InterPro"/>
</dbReference>
<dbReference type="GO" id="GO:0003916">
    <property type="term" value="F:DNA topoisomerase activity"/>
    <property type="evidence" value="ECO:0007669"/>
    <property type="project" value="InterPro"/>
</dbReference>
<dbReference type="GO" id="GO:0005694">
    <property type="term" value="C:chromosome"/>
    <property type="evidence" value="ECO:0007669"/>
    <property type="project" value="InterPro"/>
</dbReference>
<dbReference type="Pfam" id="PF13361">
    <property type="entry name" value="UvrD_C"/>
    <property type="match status" value="1"/>
</dbReference>
<keyword evidence="13" id="KW-1185">Reference proteome</keyword>
<dbReference type="KEGG" id="far:ABE41_006575"/>
<dbReference type="GO" id="GO:0006265">
    <property type="term" value="P:DNA topological change"/>
    <property type="evidence" value="ECO:0007669"/>
    <property type="project" value="InterPro"/>
</dbReference>
<evidence type="ECO:0000256" key="5">
    <source>
        <dbReference type="ARBA" id="ARBA00023235"/>
    </source>
</evidence>
<comment type="catalytic activity">
    <reaction evidence="8">
        <text>ATP + H2O = ADP + phosphate + H(+)</text>
        <dbReference type="Rhea" id="RHEA:13065"/>
        <dbReference type="ChEBI" id="CHEBI:15377"/>
        <dbReference type="ChEBI" id="CHEBI:15378"/>
        <dbReference type="ChEBI" id="CHEBI:30616"/>
        <dbReference type="ChEBI" id="CHEBI:43474"/>
        <dbReference type="ChEBI" id="CHEBI:456216"/>
        <dbReference type="EC" id="5.6.2.4"/>
    </reaction>
</comment>
<evidence type="ECO:0000313" key="13">
    <source>
        <dbReference type="Proteomes" id="UP000077412"/>
    </source>
</evidence>
<keyword evidence="10" id="KW-0175">Coiled coil</keyword>
<evidence type="ECO:0000256" key="4">
    <source>
        <dbReference type="ARBA" id="ARBA00022840"/>
    </source>
</evidence>
<dbReference type="RefSeq" id="WP_066287816.1">
    <property type="nucleotide sequence ID" value="NZ_CP016761.1"/>
</dbReference>
<dbReference type="AlphaFoldDB" id="A0A1B1Z2H8"/>
<reference evidence="12 13" key="1">
    <citation type="submission" date="2016-08" db="EMBL/GenBank/DDBJ databases">
        <title>Complete genome sequence of Fictibacillus arsenicus G25-54, a strain with toxicity to nematodes and a potential arsenic-resistance activity.</title>
        <authorList>
            <person name="Zheng Z."/>
        </authorList>
    </citation>
    <scope>NUCLEOTIDE SEQUENCE [LARGE SCALE GENOMIC DNA]</scope>
    <source>
        <strain evidence="12 13">G25-54</strain>
    </source>
</reference>
<dbReference type="Pfam" id="PF01396">
    <property type="entry name" value="Zn_ribbon_Top1"/>
    <property type="match status" value="2"/>
</dbReference>
<evidence type="ECO:0000256" key="1">
    <source>
        <dbReference type="ARBA" id="ARBA00022741"/>
    </source>
</evidence>
<evidence type="ECO:0000256" key="3">
    <source>
        <dbReference type="ARBA" id="ARBA00022806"/>
    </source>
</evidence>
<evidence type="ECO:0000256" key="9">
    <source>
        <dbReference type="PROSITE-ProRule" id="PRU00560"/>
    </source>
</evidence>
<dbReference type="Proteomes" id="UP000077412">
    <property type="component" value="Chromosome"/>
</dbReference>
<evidence type="ECO:0000256" key="7">
    <source>
        <dbReference type="ARBA" id="ARBA00034808"/>
    </source>
</evidence>
<dbReference type="OrthoDB" id="9809039at2"/>
<dbReference type="EMBL" id="CP016761">
    <property type="protein sequence ID" value="ANX11667.1"/>
    <property type="molecule type" value="Genomic_DNA"/>
</dbReference>
<dbReference type="Pfam" id="PF00580">
    <property type="entry name" value="UvrD-helicase"/>
    <property type="match status" value="1"/>
</dbReference>
<feature type="coiled-coil region" evidence="10">
    <location>
        <begin position="109"/>
        <end position="136"/>
    </location>
</feature>
<dbReference type="GO" id="GO:0000725">
    <property type="term" value="P:recombinational repair"/>
    <property type="evidence" value="ECO:0007669"/>
    <property type="project" value="TreeGrafter"/>
</dbReference>
<feature type="domain" description="UvrD-like helicase ATP-binding" evidence="11">
    <location>
        <begin position="221"/>
        <end position="708"/>
    </location>
</feature>
<name>A0A1B1Z2H8_9BACL</name>
<dbReference type="SUPFAM" id="SSF57783">
    <property type="entry name" value="Zinc beta-ribbon"/>
    <property type="match status" value="1"/>
</dbReference>